<accession>A0AAV5CYQ1</accession>
<feature type="compositionally biased region" description="Basic residues" evidence="1">
    <location>
        <begin position="58"/>
        <end position="71"/>
    </location>
</feature>
<reference evidence="2" key="2">
    <citation type="submission" date="2021-12" db="EMBL/GenBank/DDBJ databases">
        <title>Resequencing data analysis of finger millet.</title>
        <authorList>
            <person name="Hatakeyama M."/>
            <person name="Aluri S."/>
            <person name="Balachadran M.T."/>
            <person name="Sivarajan S.R."/>
            <person name="Poveda L."/>
            <person name="Shimizu-Inatsugi R."/>
            <person name="Schlapbach R."/>
            <person name="Sreeman S.M."/>
            <person name="Shimizu K.K."/>
        </authorList>
    </citation>
    <scope>NUCLEOTIDE SEQUENCE</scope>
</reference>
<reference evidence="2" key="1">
    <citation type="journal article" date="2018" name="DNA Res.">
        <title>Multiple hybrid de novo genome assembly of finger millet, an orphan allotetraploid crop.</title>
        <authorList>
            <person name="Hatakeyama M."/>
            <person name="Aluri S."/>
            <person name="Balachadran M.T."/>
            <person name="Sivarajan S.R."/>
            <person name="Patrignani A."/>
            <person name="Gruter S."/>
            <person name="Poveda L."/>
            <person name="Shimizu-Inatsugi R."/>
            <person name="Baeten J."/>
            <person name="Francoijs K.J."/>
            <person name="Nataraja K.N."/>
            <person name="Reddy Y.A.N."/>
            <person name="Phadnis S."/>
            <person name="Ravikumar R.L."/>
            <person name="Schlapbach R."/>
            <person name="Sreeman S.M."/>
            <person name="Shimizu K.K."/>
        </authorList>
    </citation>
    <scope>NUCLEOTIDE SEQUENCE</scope>
</reference>
<dbReference type="Proteomes" id="UP001054889">
    <property type="component" value="Unassembled WGS sequence"/>
</dbReference>
<dbReference type="AlphaFoldDB" id="A0AAV5CYQ1"/>
<dbReference type="EMBL" id="BQKI01000010">
    <property type="protein sequence ID" value="GJN03519.1"/>
    <property type="molecule type" value="Genomic_DNA"/>
</dbReference>
<evidence type="ECO:0000256" key="1">
    <source>
        <dbReference type="SAM" id="MobiDB-lite"/>
    </source>
</evidence>
<organism evidence="2 3">
    <name type="scientific">Eleusine coracana subsp. coracana</name>
    <dbReference type="NCBI Taxonomy" id="191504"/>
    <lineage>
        <taxon>Eukaryota</taxon>
        <taxon>Viridiplantae</taxon>
        <taxon>Streptophyta</taxon>
        <taxon>Embryophyta</taxon>
        <taxon>Tracheophyta</taxon>
        <taxon>Spermatophyta</taxon>
        <taxon>Magnoliopsida</taxon>
        <taxon>Liliopsida</taxon>
        <taxon>Poales</taxon>
        <taxon>Poaceae</taxon>
        <taxon>PACMAD clade</taxon>
        <taxon>Chloridoideae</taxon>
        <taxon>Cynodonteae</taxon>
        <taxon>Eleusininae</taxon>
        <taxon>Eleusine</taxon>
    </lineage>
</organism>
<feature type="compositionally biased region" description="Basic residues" evidence="1">
    <location>
        <begin position="126"/>
        <end position="143"/>
    </location>
</feature>
<gene>
    <name evidence="2" type="primary">ga20974</name>
    <name evidence="2" type="ORF">PR202_ga20974</name>
</gene>
<feature type="region of interest" description="Disordered" evidence="1">
    <location>
        <begin position="116"/>
        <end position="143"/>
    </location>
</feature>
<name>A0AAV5CYQ1_ELECO</name>
<evidence type="ECO:0000313" key="2">
    <source>
        <dbReference type="EMBL" id="GJN03519.1"/>
    </source>
</evidence>
<feature type="region of interest" description="Disordered" evidence="1">
    <location>
        <begin position="40"/>
        <end position="99"/>
    </location>
</feature>
<feature type="compositionally biased region" description="Polar residues" evidence="1">
    <location>
        <begin position="40"/>
        <end position="51"/>
    </location>
</feature>
<proteinExistence type="predicted"/>
<evidence type="ECO:0000313" key="3">
    <source>
        <dbReference type="Proteomes" id="UP001054889"/>
    </source>
</evidence>
<keyword evidence="3" id="KW-1185">Reference proteome</keyword>
<protein>
    <submittedName>
        <fullName evidence="2">Uncharacterized protein</fullName>
    </submittedName>
</protein>
<sequence>MAYLLPIKPLDGAGGYLRWKELVLLRLHTVDVDHVATSSSTTHRFSASLGNAQEVDPRRRRVPRPHPRRALRPPAPGLRSPRHREVPLGRSGAHLRPGHVHRVVARARKVQVRRGRRALGAARARGGARLRRHALAPRQRQTR</sequence>
<comment type="caution">
    <text evidence="2">The sequence shown here is derived from an EMBL/GenBank/DDBJ whole genome shotgun (WGS) entry which is preliminary data.</text>
</comment>